<dbReference type="AlphaFoldDB" id="A0A3S0MM42"/>
<accession>A0A3S0MM42</accession>
<organism evidence="2 3">
    <name type="scientific">Vibrio aquaticus</name>
    <dbReference type="NCBI Taxonomy" id="2496559"/>
    <lineage>
        <taxon>Bacteria</taxon>
        <taxon>Pseudomonadati</taxon>
        <taxon>Pseudomonadota</taxon>
        <taxon>Gammaproteobacteria</taxon>
        <taxon>Vibrionales</taxon>
        <taxon>Vibrionaceae</taxon>
        <taxon>Vibrio</taxon>
    </lineage>
</organism>
<feature type="chain" id="PRO_5018562836" evidence="1">
    <location>
        <begin position="20"/>
        <end position="159"/>
    </location>
</feature>
<reference evidence="2 3" key="1">
    <citation type="submission" date="2018-12" db="EMBL/GenBank/DDBJ databases">
        <title>Vibrio sp. isolated from China Sea.</title>
        <authorList>
            <person name="Li Y."/>
        </authorList>
    </citation>
    <scope>NUCLEOTIDE SEQUENCE [LARGE SCALE GENOMIC DNA]</scope>
    <source>
        <strain evidence="2 3">BEI207</strain>
    </source>
</reference>
<evidence type="ECO:0000256" key="1">
    <source>
        <dbReference type="SAM" id="SignalP"/>
    </source>
</evidence>
<gene>
    <name evidence="2" type="ORF">EJ063_05405</name>
</gene>
<dbReference type="RefSeq" id="WP_126572970.1">
    <property type="nucleotide sequence ID" value="NZ_RXZH01000001.1"/>
</dbReference>
<dbReference type="EMBL" id="RXZH01000001">
    <property type="protein sequence ID" value="RTZ18224.1"/>
    <property type="molecule type" value="Genomic_DNA"/>
</dbReference>
<comment type="caution">
    <text evidence="2">The sequence shown here is derived from an EMBL/GenBank/DDBJ whole genome shotgun (WGS) entry which is preliminary data.</text>
</comment>
<dbReference type="Proteomes" id="UP000268973">
    <property type="component" value="Unassembled WGS sequence"/>
</dbReference>
<proteinExistence type="predicted"/>
<evidence type="ECO:0000313" key="2">
    <source>
        <dbReference type="EMBL" id="RTZ18224.1"/>
    </source>
</evidence>
<keyword evidence="1" id="KW-0732">Signal</keyword>
<evidence type="ECO:0000313" key="3">
    <source>
        <dbReference type="Proteomes" id="UP000268973"/>
    </source>
</evidence>
<sequence length="159" mass="17984">MSKYGLIWGTLLMSSFSNACEMYGKESASQSVVVDQGVCFSFMDSIGYTAKSIDTISHYVLEESTDYASYWSDWLLDNEASPILSKSLASNYIGLGVWVPSELEDELASMDTEEWIRSHGLQLSLGFGDMNTGQPRMRVDYRWHDQREGDVMMQVEVPF</sequence>
<protein>
    <submittedName>
        <fullName evidence="2">Uncharacterized protein</fullName>
    </submittedName>
</protein>
<keyword evidence="3" id="KW-1185">Reference proteome</keyword>
<feature type="signal peptide" evidence="1">
    <location>
        <begin position="1"/>
        <end position="19"/>
    </location>
</feature>
<dbReference type="OrthoDB" id="5916363at2"/>
<name>A0A3S0MM42_9VIBR</name>